<keyword evidence="7" id="KW-0626">Porin</keyword>
<dbReference type="CDD" id="cd07185">
    <property type="entry name" value="OmpA_C-like"/>
    <property type="match status" value="1"/>
</dbReference>
<dbReference type="InterPro" id="IPR003367">
    <property type="entry name" value="Thrombospondin_3-like_rpt"/>
</dbReference>
<dbReference type="InterPro" id="IPR006664">
    <property type="entry name" value="OMP_bac"/>
</dbReference>
<dbReference type="InterPro" id="IPR011250">
    <property type="entry name" value="OMP/PagP_B-barrel"/>
</dbReference>
<dbReference type="GO" id="GO:0009279">
    <property type="term" value="C:cell outer membrane"/>
    <property type="evidence" value="ECO:0007669"/>
    <property type="project" value="UniProtKB-SubCell"/>
</dbReference>
<dbReference type="Gene3D" id="4.10.1080.10">
    <property type="entry name" value="TSP type-3 repeat"/>
    <property type="match status" value="1"/>
</dbReference>
<evidence type="ECO:0000256" key="8">
    <source>
        <dbReference type="ARBA" id="ARBA00023136"/>
    </source>
</evidence>
<sequence>MKRAIFLAMFLLTVTPLFANDYKYSISPYLGYHYFGDDRDKKDRPELGLKVERFLKENLGFEVGLGYVPTEREKNGKDVDLFNYQTHLKYYIGNYSGFEPYLSGGLSGDITYGLNIGPSFALGTKYNIKENIGLFAEVRDNYLFGDGNDVIISAGLNFYVGKKSKPILDSDGDGVNDNLDKCPNTPKGIKVDASGCPLDSDKDGVYDYLDKCPNTPEGVKVDANGCPLDSDKDGVYDYLDKCPNTPEGVKVDANGCPLDSDKDGVYDYLDKCPNTPEGVKVDASGCPLDSDKDGVYDGLDKCPNSPAGSKVDKDGCEISISLMVFFDTNRSEVKDQYLAEIEKVATFMKQYPSIKIEIAGHTDNRGDRQKNIDLSQARAESVANILIEKFGISKDRVTAKGYGPDKPIDNNDTEEGRQKNRRVEAVIIK</sequence>
<keyword evidence="4" id="KW-0812">Transmembrane</keyword>
<dbReference type="Proteomes" id="UP000242881">
    <property type="component" value="Unassembled WGS sequence"/>
</dbReference>
<proteinExistence type="predicted"/>
<dbReference type="GO" id="GO:0005509">
    <property type="term" value="F:calcium ion binding"/>
    <property type="evidence" value="ECO:0007669"/>
    <property type="project" value="InterPro"/>
</dbReference>
<evidence type="ECO:0000256" key="10">
    <source>
        <dbReference type="PROSITE-ProRule" id="PRU00473"/>
    </source>
</evidence>
<protein>
    <submittedName>
        <fullName evidence="14">Outer membrane beta-barrel domain-containing protein</fullName>
    </submittedName>
</protein>
<dbReference type="GO" id="GO:0007155">
    <property type="term" value="P:cell adhesion"/>
    <property type="evidence" value="ECO:0007669"/>
    <property type="project" value="InterPro"/>
</dbReference>
<dbReference type="PROSITE" id="PS51123">
    <property type="entry name" value="OMPA_2"/>
    <property type="match status" value="1"/>
</dbReference>
<reference evidence="14 15" key="1">
    <citation type="submission" date="2018-01" db="EMBL/GenBank/DDBJ databases">
        <title>Metagenomic assembled genomes from two thermal pools in the Uzon Caldera, Kamchatka, Russia.</title>
        <authorList>
            <person name="Wilkins L."/>
            <person name="Ettinger C."/>
        </authorList>
    </citation>
    <scope>NUCLEOTIDE SEQUENCE [LARGE SCALE GENOMIC DNA]</scope>
    <source>
        <strain evidence="14">ZAV-05</strain>
    </source>
</reference>
<dbReference type="SUPFAM" id="SSF103647">
    <property type="entry name" value="TSP type-3 repeat"/>
    <property type="match status" value="2"/>
</dbReference>
<evidence type="ECO:0000256" key="9">
    <source>
        <dbReference type="ARBA" id="ARBA00023237"/>
    </source>
</evidence>
<feature type="domain" description="OmpA-like" evidence="13">
    <location>
        <begin position="313"/>
        <end position="429"/>
    </location>
</feature>
<evidence type="ECO:0000256" key="11">
    <source>
        <dbReference type="SAM" id="MobiDB-lite"/>
    </source>
</evidence>
<dbReference type="PRINTS" id="PR01021">
    <property type="entry name" value="OMPADOMAIN"/>
</dbReference>
<evidence type="ECO:0000313" key="14">
    <source>
        <dbReference type="EMBL" id="PMP71193.1"/>
    </source>
</evidence>
<feature type="signal peptide" evidence="12">
    <location>
        <begin position="1"/>
        <end position="19"/>
    </location>
</feature>
<dbReference type="GO" id="GO:0046930">
    <property type="term" value="C:pore complex"/>
    <property type="evidence" value="ECO:0007669"/>
    <property type="project" value="UniProtKB-KW"/>
</dbReference>
<keyword evidence="8 10" id="KW-0472">Membrane</keyword>
<keyword evidence="5 12" id="KW-0732">Signal</keyword>
<evidence type="ECO:0000256" key="1">
    <source>
        <dbReference type="ARBA" id="ARBA00004571"/>
    </source>
</evidence>
<dbReference type="Pfam" id="PF00691">
    <property type="entry name" value="OmpA"/>
    <property type="match status" value="1"/>
</dbReference>
<comment type="caution">
    <text evidence="14">The sequence shown here is derived from an EMBL/GenBank/DDBJ whole genome shotgun (WGS) entry which is preliminary data.</text>
</comment>
<evidence type="ECO:0000256" key="5">
    <source>
        <dbReference type="ARBA" id="ARBA00022729"/>
    </source>
</evidence>
<dbReference type="GO" id="GO:0015288">
    <property type="term" value="F:porin activity"/>
    <property type="evidence" value="ECO:0007669"/>
    <property type="project" value="UniProtKB-KW"/>
</dbReference>
<dbReference type="Pfam" id="PF02412">
    <property type="entry name" value="TSP_3"/>
    <property type="match status" value="5"/>
</dbReference>
<dbReference type="SUPFAM" id="SSF103088">
    <property type="entry name" value="OmpA-like"/>
    <property type="match status" value="1"/>
</dbReference>
<evidence type="ECO:0000256" key="2">
    <source>
        <dbReference type="ARBA" id="ARBA00022448"/>
    </source>
</evidence>
<feature type="chain" id="PRO_5014463628" evidence="12">
    <location>
        <begin position="20"/>
        <end position="429"/>
    </location>
</feature>
<evidence type="ECO:0000313" key="15">
    <source>
        <dbReference type="Proteomes" id="UP000242881"/>
    </source>
</evidence>
<evidence type="ECO:0000256" key="6">
    <source>
        <dbReference type="ARBA" id="ARBA00023065"/>
    </source>
</evidence>
<dbReference type="AlphaFoldDB" id="A0A2J6WLD8"/>
<dbReference type="InterPro" id="IPR027385">
    <property type="entry name" value="Beta-barrel_OMP"/>
</dbReference>
<keyword evidence="2" id="KW-0813">Transport</keyword>
<evidence type="ECO:0000256" key="12">
    <source>
        <dbReference type="SAM" id="SignalP"/>
    </source>
</evidence>
<dbReference type="InterPro" id="IPR028974">
    <property type="entry name" value="TSP_type-3_rpt"/>
</dbReference>
<gene>
    <name evidence="14" type="ORF">C0187_04515</name>
</gene>
<dbReference type="EMBL" id="PNIN01000045">
    <property type="protein sequence ID" value="PMP71193.1"/>
    <property type="molecule type" value="Genomic_DNA"/>
</dbReference>
<dbReference type="Gene3D" id="3.30.1330.60">
    <property type="entry name" value="OmpA-like domain"/>
    <property type="match status" value="1"/>
</dbReference>
<feature type="region of interest" description="Disordered" evidence="11">
    <location>
        <begin position="398"/>
        <end position="424"/>
    </location>
</feature>
<dbReference type="GO" id="GO:0006811">
    <property type="term" value="P:monoatomic ion transport"/>
    <property type="evidence" value="ECO:0007669"/>
    <property type="project" value="UniProtKB-KW"/>
</dbReference>
<dbReference type="SUPFAM" id="SSF56925">
    <property type="entry name" value="OMPA-like"/>
    <property type="match status" value="1"/>
</dbReference>
<dbReference type="Pfam" id="PF13505">
    <property type="entry name" value="OMP_b-brl"/>
    <property type="match status" value="1"/>
</dbReference>
<dbReference type="PANTHER" id="PTHR30329">
    <property type="entry name" value="STATOR ELEMENT OF FLAGELLAR MOTOR COMPLEX"/>
    <property type="match status" value="1"/>
</dbReference>
<dbReference type="PANTHER" id="PTHR30329:SF21">
    <property type="entry name" value="LIPOPROTEIN YIAD-RELATED"/>
    <property type="match status" value="1"/>
</dbReference>
<evidence type="ECO:0000256" key="3">
    <source>
        <dbReference type="ARBA" id="ARBA00022452"/>
    </source>
</evidence>
<organism evidence="14 15">
    <name type="scientific">Calditerrivibrio nitroreducens</name>
    <dbReference type="NCBI Taxonomy" id="477976"/>
    <lineage>
        <taxon>Bacteria</taxon>
        <taxon>Pseudomonadati</taxon>
        <taxon>Deferribacterota</taxon>
        <taxon>Deferribacteres</taxon>
        <taxon>Deferribacterales</taxon>
        <taxon>Calditerrivibrionaceae</taxon>
    </lineage>
</organism>
<comment type="subcellular location">
    <subcellularLocation>
        <location evidence="1">Cell outer membrane</location>
        <topology evidence="1">Multi-pass membrane protein</topology>
    </subcellularLocation>
</comment>
<dbReference type="InterPro" id="IPR050330">
    <property type="entry name" value="Bact_OuterMem_StrucFunc"/>
</dbReference>
<evidence type="ECO:0000259" key="13">
    <source>
        <dbReference type="PROSITE" id="PS51123"/>
    </source>
</evidence>
<evidence type="ECO:0000256" key="7">
    <source>
        <dbReference type="ARBA" id="ARBA00023114"/>
    </source>
</evidence>
<name>A0A2J6WLD8_9BACT</name>
<keyword evidence="6" id="KW-0406">Ion transport</keyword>
<dbReference type="InterPro" id="IPR036737">
    <property type="entry name" value="OmpA-like_sf"/>
</dbReference>
<accession>A0A2J6WLD8</accession>
<keyword evidence="9" id="KW-0998">Cell outer membrane</keyword>
<keyword evidence="3" id="KW-1134">Transmembrane beta strand</keyword>
<feature type="compositionally biased region" description="Basic and acidic residues" evidence="11">
    <location>
        <begin position="406"/>
        <end position="424"/>
    </location>
</feature>
<evidence type="ECO:0000256" key="4">
    <source>
        <dbReference type="ARBA" id="ARBA00022692"/>
    </source>
</evidence>
<dbReference type="InterPro" id="IPR006665">
    <property type="entry name" value="OmpA-like"/>
</dbReference>
<dbReference type="Gene3D" id="2.40.160.20">
    <property type="match status" value="1"/>
</dbReference>